<evidence type="ECO:0000313" key="2">
    <source>
        <dbReference type="Proteomes" id="UP001107961"/>
    </source>
</evidence>
<keyword evidence="2" id="KW-1185">Reference proteome</keyword>
<gene>
    <name evidence="1" type="primary">tssG</name>
    <name evidence="1" type="ORF">LZG35_11350</name>
</gene>
<reference evidence="1" key="1">
    <citation type="submission" date="2022-01" db="EMBL/GenBank/DDBJ databases">
        <authorList>
            <person name="Karlyshev A.V."/>
            <person name="Jaspars M."/>
        </authorList>
    </citation>
    <scope>NUCLEOTIDE SEQUENCE</scope>
    <source>
        <strain evidence="1">AGSA3-2</strain>
    </source>
</reference>
<sequence length="364" mass="40839">MPSPKRRIDAGIAQQLLSEPHRFGFFQSVRIIEQLFKRQTRSADDDAVARHMRFGSSLSLGFPASELEKLEAWSEEGERLDRPGAVDYTLTMEKLGKVQMTPSFMGLLGVKGALPWHYGEWLHEREIFQRDRAARAFLDIFTNRAVALHYGAWKKYRLAIQYELDQRERFLPLLLSLAGVGVPGLRDRLNEAPGAIPDQAVAFHAATVGQRPVAAVQMQRLLTDYFQVPVKVEQFVGAWYEIPEQQRTCLGASNARLGVSAVAGERVWQRDLRMRLVVGPLEKGSFDAFLPGGEAAQALEKWLTMLTGASLEYEVRLVLKAEEINGCLLGDPERGGRLGWDGFLSTRQDAGIRTDTTYGIHTLQ</sequence>
<organism evidence="1 2">
    <name type="scientific">Alloalcanivorax xenomutans</name>
    <dbReference type="NCBI Taxonomy" id="1094342"/>
    <lineage>
        <taxon>Bacteria</taxon>
        <taxon>Pseudomonadati</taxon>
        <taxon>Pseudomonadota</taxon>
        <taxon>Gammaproteobacteria</taxon>
        <taxon>Oceanospirillales</taxon>
        <taxon>Alcanivoracaceae</taxon>
        <taxon>Alloalcanivorax</taxon>
    </lineage>
</organism>
<protein>
    <submittedName>
        <fullName evidence="1">Type VI secretion system baseplate subunit TssG</fullName>
    </submittedName>
</protein>
<proteinExistence type="predicted"/>
<dbReference type="Pfam" id="PF06996">
    <property type="entry name" value="T6SS_TssG"/>
    <property type="match status" value="1"/>
</dbReference>
<dbReference type="InterPro" id="IPR010732">
    <property type="entry name" value="T6SS_TssG-like"/>
</dbReference>
<dbReference type="RefSeq" id="WP_063139589.1">
    <property type="nucleotide sequence ID" value="NZ_CBDDTQ010000005.1"/>
</dbReference>
<accession>A0A9Q3ZGC2</accession>
<dbReference type="NCBIfam" id="TIGR03347">
    <property type="entry name" value="VI_chp_1"/>
    <property type="match status" value="1"/>
</dbReference>
<dbReference type="AlphaFoldDB" id="A0A9Q3ZGC2"/>
<name>A0A9Q3ZGC2_9GAMM</name>
<comment type="caution">
    <text evidence="1">The sequence shown here is derived from an EMBL/GenBank/DDBJ whole genome shotgun (WGS) entry which is preliminary data.</text>
</comment>
<dbReference type="Proteomes" id="UP001107961">
    <property type="component" value="Unassembled WGS sequence"/>
</dbReference>
<dbReference type="EMBL" id="JAJVKT010000012">
    <property type="protein sequence ID" value="MCE7509234.1"/>
    <property type="molecule type" value="Genomic_DNA"/>
</dbReference>
<dbReference type="KEGG" id="axe:P40_10575"/>
<evidence type="ECO:0000313" key="1">
    <source>
        <dbReference type="EMBL" id="MCE7509234.1"/>
    </source>
</evidence>
<dbReference type="PANTHER" id="PTHR35564">
    <property type="match status" value="1"/>
</dbReference>
<dbReference type="PANTHER" id="PTHR35564:SF4">
    <property type="entry name" value="CYTOPLASMIC PROTEIN"/>
    <property type="match status" value="1"/>
</dbReference>